<evidence type="ECO:0000259" key="12">
    <source>
        <dbReference type="PROSITE" id="PS51163"/>
    </source>
</evidence>
<evidence type="ECO:0000256" key="3">
    <source>
        <dbReference type="ARBA" id="ARBA00012584"/>
    </source>
</evidence>
<dbReference type="GO" id="GO:0000049">
    <property type="term" value="F:tRNA binding"/>
    <property type="evidence" value="ECO:0007669"/>
    <property type="project" value="TreeGrafter"/>
</dbReference>
<reference evidence="13" key="1">
    <citation type="submission" date="2021-06" db="EMBL/GenBank/DDBJ databases">
        <title>Halomicroarcula sp. F24A a new haloarchaeum isolated from saline soil.</title>
        <authorList>
            <person name="Duran-Viseras A."/>
            <person name="Sanchez-Porro C."/>
            <person name="Ventosa A."/>
        </authorList>
    </citation>
    <scope>NUCLEOTIDE SEQUENCE</scope>
    <source>
        <strain evidence="13">F24A</strain>
    </source>
</reference>
<dbReference type="GO" id="GO:0005737">
    <property type="term" value="C:cytoplasm"/>
    <property type="evidence" value="ECO:0007669"/>
    <property type="project" value="UniProtKB-SubCell"/>
</dbReference>
<comment type="catalytic activity">
    <reaction evidence="11">
        <text>L-threonine + hydrogencarbonate + ATP = L-threonylcarbamoyladenylate + diphosphate + H2O</text>
        <dbReference type="Rhea" id="RHEA:36407"/>
        <dbReference type="ChEBI" id="CHEBI:15377"/>
        <dbReference type="ChEBI" id="CHEBI:17544"/>
        <dbReference type="ChEBI" id="CHEBI:30616"/>
        <dbReference type="ChEBI" id="CHEBI:33019"/>
        <dbReference type="ChEBI" id="CHEBI:57926"/>
        <dbReference type="ChEBI" id="CHEBI:73682"/>
        <dbReference type="EC" id="2.7.7.87"/>
    </reaction>
</comment>
<keyword evidence="4" id="KW-0963">Cytoplasm</keyword>
<dbReference type="PANTHER" id="PTHR17490:SF16">
    <property type="entry name" value="THREONYLCARBAMOYL-AMP SYNTHASE"/>
    <property type="match status" value="1"/>
</dbReference>
<evidence type="ECO:0000313" key="14">
    <source>
        <dbReference type="Proteomes" id="UP000783863"/>
    </source>
</evidence>
<keyword evidence="5" id="KW-0808">Transferase</keyword>
<protein>
    <recommendedName>
        <fullName evidence="10">L-threonylcarbamoyladenylate synthase</fullName>
        <ecNumber evidence="3">2.7.7.87</ecNumber>
    </recommendedName>
    <alternativeName>
        <fullName evidence="10">L-threonylcarbamoyladenylate synthase</fullName>
    </alternativeName>
</protein>
<dbReference type="NCBIfam" id="TIGR00057">
    <property type="entry name" value="L-threonylcarbamoyladenylate synthase"/>
    <property type="match status" value="1"/>
</dbReference>
<accession>A0A8J7YDD1</accession>
<evidence type="ECO:0000313" key="13">
    <source>
        <dbReference type="EMBL" id="MBX0303990.1"/>
    </source>
</evidence>
<comment type="caution">
    <text evidence="13">The sequence shown here is derived from an EMBL/GenBank/DDBJ whole genome shotgun (WGS) entry which is preliminary data.</text>
</comment>
<dbReference type="RefSeq" id="WP_220588227.1">
    <property type="nucleotide sequence ID" value="NZ_RKLQ01000002.1"/>
</dbReference>
<name>A0A8J7YDD1_9EURY</name>
<dbReference type="GO" id="GO:0006450">
    <property type="term" value="P:regulation of translational fidelity"/>
    <property type="evidence" value="ECO:0007669"/>
    <property type="project" value="TreeGrafter"/>
</dbReference>
<dbReference type="Pfam" id="PF01300">
    <property type="entry name" value="Sua5_yciO_yrdC"/>
    <property type="match status" value="1"/>
</dbReference>
<organism evidence="13 14">
    <name type="scientific">Haloarcula salinisoli</name>
    <dbReference type="NCBI Taxonomy" id="2487746"/>
    <lineage>
        <taxon>Archaea</taxon>
        <taxon>Methanobacteriati</taxon>
        <taxon>Methanobacteriota</taxon>
        <taxon>Stenosarchaea group</taxon>
        <taxon>Halobacteria</taxon>
        <taxon>Halobacteriales</taxon>
        <taxon>Haloarculaceae</taxon>
        <taxon>Haloarcula</taxon>
    </lineage>
</organism>
<evidence type="ECO:0000256" key="5">
    <source>
        <dbReference type="ARBA" id="ARBA00022679"/>
    </source>
</evidence>
<dbReference type="PROSITE" id="PS51163">
    <property type="entry name" value="YRDC"/>
    <property type="match status" value="1"/>
</dbReference>
<evidence type="ECO:0000256" key="9">
    <source>
        <dbReference type="ARBA" id="ARBA00022840"/>
    </source>
</evidence>
<dbReference type="PANTHER" id="PTHR17490">
    <property type="entry name" value="SUA5"/>
    <property type="match status" value="1"/>
</dbReference>
<proteinExistence type="inferred from homology"/>
<dbReference type="GO" id="GO:0008033">
    <property type="term" value="P:tRNA processing"/>
    <property type="evidence" value="ECO:0007669"/>
    <property type="project" value="UniProtKB-KW"/>
</dbReference>
<keyword evidence="7" id="KW-0548">Nucleotidyltransferase</keyword>
<evidence type="ECO:0000256" key="1">
    <source>
        <dbReference type="ARBA" id="ARBA00004496"/>
    </source>
</evidence>
<dbReference type="InterPro" id="IPR050156">
    <property type="entry name" value="TC-AMP_synthase_SUA5"/>
</dbReference>
<dbReference type="GO" id="GO:0005524">
    <property type="term" value="F:ATP binding"/>
    <property type="evidence" value="ECO:0007669"/>
    <property type="project" value="UniProtKB-KW"/>
</dbReference>
<dbReference type="AlphaFoldDB" id="A0A8J7YDD1"/>
<dbReference type="EC" id="2.7.7.87" evidence="3"/>
<dbReference type="GO" id="GO:0003725">
    <property type="term" value="F:double-stranded RNA binding"/>
    <property type="evidence" value="ECO:0007669"/>
    <property type="project" value="InterPro"/>
</dbReference>
<comment type="subcellular location">
    <subcellularLocation>
        <location evidence="1">Cytoplasm</location>
    </subcellularLocation>
</comment>
<dbReference type="GO" id="GO:0061710">
    <property type="term" value="F:L-threonylcarbamoyladenylate synthase"/>
    <property type="evidence" value="ECO:0007669"/>
    <property type="project" value="UniProtKB-EC"/>
</dbReference>
<dbReference type="SUPFAM" id="SSF55821">
    <property type="entry name" value="YrdC/RibB"/>
    <property type="match status" value="1"/>
</dbReference>
<feature type="domain" description="YrdC-like" evidence="12">
    <location>
        <begin position="13"/>
        <end position="193"/>
    </location>
</feature>
<keyword evidence="14" id="KW-1185">Reference proteome</keyword>
<dbReference type="Gene3D" id="3.90.870.10">
    <property type="entry name" value="DHBP synthase"/>
    <property type="match status" value="1"/>
</dbReference>
<evidence type="ECO:0000256" key="10">
    <source>
        <dbReference type="ARBA" id="ARBA00029774"/>
    </source>
</evidence>
<dbReference type="EMBL" id="RKLQ01000002">
    <property type="protein sequence ID" value="MBX0303990.1"/>
    <property type="molecule type" value="Genomic_DNA"/>
</dbReference>
<evidence type="ECO:0000256" key="4">
    <source>
        <dbReference type="ARBA" id="ARBA00022490"/>
    </source>
</evidence>
<dbReference type="InterPro" id="IPR017945">
    <property type="entry name" value="DHBP_synth_RibB-like_a/b_dom"/>
</dbReference>
<keyword evidence="6" id="KW-0819">tRNA processing</keyword>
<dbReference type="InterPro" id="IPR006070">
    <property type="entry name" value="Sua5-like_dom"/>
</dbReference>
<evidence type="ECO:0000256" key="2">
    <source>
        <dbReference type="ARBA" id="ARBA00007663"/>
    </source>
</evidence>
<dbReference type="Proteomes" id="UP000783863">
    <property type="component" value="Unassembled WGS sequence"/>
</dbReference>
<evidence type="ECO:0000256" key="6">
    <source>
        <dbReference type="ARBA" id="ARBA00022694"/>
    </source>
</evidence>
<comment type="similarity">
    <text evidence="2">Belongs to the SUA5 family.</text>
</comment>
<evidence type="ECO:0000256" key="11">
    <source>
        <dbReference type="ARBA" id="ARBA00048366"/>
    </source>
</evidence>
<gene>
    <name evidence="13" type="ORF">EGD98_09955</name>
</gene>
<keyword evidence="9" id="KW-0067">ATP-binding</keyword>
<evidence type="ECO:0000256" key="7">
    <source>
        <dbReference type="ARBA" id="ARBA00022695"/>
    </source>
</evidence>
<keyword evidence="8" id="KW-0547">Nucleotide-binding</keyword>
<sequence>MTDDIDPADFDAAADIDDAATAIREGALVVYPTETVYGLAADATDPDAVERLFEAKGRSRDKPVSIAVPDVDSALDYVDPTDREESFMREFLPGPVTVVTERRASVPDVLTDGAPKVGVRVPDHLVALALLEAVAPLTATSANISGNPSATTLDELDDITEMAAVVLDGGETGGTGSTVVDVEAGTIHRRGANADAVERWLDEQ</sequence>
<evidence type="ECO:0000256" key="8">
    <source>
        <dbReference type="ARBA" id="ARBA00022741"/>
    </source>
</evidence>